<feature type="transmembrane region" description="Helical" evidence="6">
    <location>
        <begin position="112"/>
        <end position="133"/>
    </location>
</feature>
<comment type="subcellular location">
    <subcellularLocation>
        <location evidence="1">Membrane</location>
        <topology evidence="1">Multi-pass membrane protein</topology>
    </subcellularLocation>
</comment>
<feature type="transmembrane region" description="Helical" evidence="6">
    <location>
        <begin position="173"/>
        <end position="191"/>
    </location>
</feature>
<feature type="transmembrane region" description="Helical" evidence="6">
    <location>
        <begin position="232"/>
        <end position="255"/>
    </location>
</feature>
<feature type="transmembrane region" description="Helical" evidence="6">
    <location>
        <begin position="340"/>
        <end position="361"/>
    </location>
</feature>
<feature type="transmembrane region" description="Helical" evidence="6">
    <location>
        <begin position="203"/>
        <end position="226"/>
    </location>
</feature>
<dbReference type="PANTHER" id="PTHR42718:SF9">
    <property type="entry name" value="MAJOR FACILITATOR SUPERFAMILY MULTIDRUG TRANSPORTER MFSC"/>
    <property type="match status" value="1"/>
</dbReference>
<feature type="transmembrane region" description="Helical" evidence="6">
    <location>
        <begin position="373"/>
        <end position="392"/>
    </location>
</feature>
<keyword evidence="4 6" id="KW-1133">Transmembrane helix</keyword>
<comment type="caution">
    <text evidence="7">The sequence shown here is derived from an EMBL/GenBank/DDBJ whole genome shotgun (WGS) entry which is preliminary data.</text>
</comment>
<feature type="transmembrane region" description="Helical" evidence="6">
    <location>
        <begin position="55"/>
        <end position="75"/>
    </location>
</feature>
<protein>
    <recommendedName>
        <fullName evidence="9">MFS transporter</fullName>
    </recommendedName>
</protein>
<keyword evidence="8" id="KW-1185">Reference proteome</keyword>
<dbReference type="PANTHER" id="PTHR42718">
    <property type="entry name" value="MAJOR FACILITATOR SUPERFAMILY MULTIDRUG TRANSPORTER MFSC"/>
    <property type="match status" value="1"/>
</dbReference>
<gene>
    <name evidence="7" type="ORF">EAH69_05760</name>
</gene>
<dbReference type="GO" id="GO:0016020">
    <property type="term" value="C:membrane"/>
    <property type="evidence" value="ECO:0007669"/>
    <property type="project" value="UniProtKB-SubCell"/>
</dbReference>
<keyword evidence="2" id="KW-0813">Transport</keyword>
<keyword evidence="5 6" id="KW-0472">Membrane</keyword>
<dbReference type="AlphaFoldDB" id="A0A3L9MJ27"/>
<dbReference type="SUPFAM" id="SSF103473">
    <property type="entry name" value="MFS general substrate transporter"/>
    <property type="match status" value="1"/>
</dbReference>
<dbReference type="Proteomes" id="UP000275348">
    <property type="component" value="Unassembled WGS sequence"/>
</dbReference>
<evidence type="ECO:0000256" key="5">
    <source>
        <dbReference type="ARBA" id="ARBA00023136"/>
    </source>
</evidence>
<dbReference type="EMBL" id="RDOJ01000006">
    <property type="protein sequence ID" value="RLZ10649.1"/>
    <property type="molecule type" value="Genomic_DNA"/>
</dbReference>
<reference evidence="7 8" key="1">
    <citation type="submission" date="2018-10" db="EMBL/GenBank/DDBJ databases">
        <authorList>
            <person name="Chen X."/>
        </authorList>
    </citation>
    <scope>NUCLEOTIDE SEQUENCE [LARGE SCALE GENOMIC DNA]</scope>
    <source>
        <strain evidence="7 8">YIM 102668</strain>
    </source>
</reference>
<evidence type="ECO:0000256" key="6">
    <source>
        <dbReference type="SAM" id="Phobius"/>
    </source>
</evidence>
<dbReference type="Gene3D" id="1.20.1250.20">
    <property type="entry name" value="MFS general substrate transporter like domains"/>
    <property type="match status" value="1"/>
</dbReference>
<evidence type="ECO:0000256" key="4">
    <source>
        <dbReference type="ARBA" id="ARBA00022989"/>
    </source>
</evidence>
<evidence type="ECO:0000313" key="8">
    <source>
        <dbReference type="Proteomes" id="UP000275348"/>
    </source>
</evidence>
<feature type="transmembrane region" description="Helical" evidence="6">
    <location>
        <begin position="82"/>
        <end position="100"/>
    </location>
</feature>
<name>A0A3L9MJ27_9FLAO</name>
<feature type="transmembrane region" description="Helical" evidence="6">
    <location>
        <begin position="275"/>
        <end position="293"/>
    </location>
</feature>
<evidence type="ECO:0000256" key="2">
    <source>
        <dbReference type="ARBA" id="ARBA00022448"/>
    </source>
</evidence>
<evidence type="ECO:0000256" key="1">
    <source>
        <dbReference type="ARBA" id="ARBA00004141"/>
    </source>
</evidence>
<feature type="transmembrane region" description="Helical" evidence="6">
    <location>
        <begin position="140"/>
        <end position="161"/>
    </location>
</feature>
<feature type="transmembrane region" description="Helical" evidence="6">
    <location>
        <begin position="492"/>
        <end position="510"/>
    </location>
</feature>
<evidence type="ECO:0008006" key="9">
    <source>
        <dbReference type="Google" id="ProtNLM"/>
    </source>
</evidence>
<organism evidence="7 8">
    <name type="scientific">Faecalibacter macacae</name>
    <dbReference type="NCBI Taxonomy" id="1859289"/>
    <lineage>
        <taxon>Bacteria</taxon>
        <taxon>Pseudomonadati</taxon>
        <taxon>Bacteroidota</taxon>
        <taxon>Flavobacteriia</taxon>
        <taxon>Flavobacteriales</taxon>
        <taxon>Weeksellaceae</taxon>
        <taxon>Faecalibacter</taxon>
    </lineage>
</organism>
<evidence type="ECO:0000313" key="7">
    <source>
        <dbReference type="EMBL" id="RLZ10649.1"/>
    </source>
</evidence>
<accession>A0A3L9MJ27</accession>
<sequence>MKNPNSIFKSWVPEKYIAPILIVALFPHLMLLTIFNMNSTFTASFLDLEVDDLQFLFSMAYALIVCSLFIHTRLFQRINVRSYLLLMTILNILVLYGMSLTTNTQVLLVLRILQAPISMFEGCILLPIIISSIKHENAKFIAFSCLYAIMMTGDKFTTSIIKFAIENYTHNMIVYTIILFHIFVLVLYALIFNQNRLFPKRPLYQTSLGGILLMAISLVSGAYFFIYGKKLYWFQSTNITIAFSLCLLFSGLFIYHQKTSKRPLFHFEIFRSDRVIIGLILFFFLYIMKSSMSNVYQVMAQVWKYPWTYVLNLQYYNVLGSFLGVFFSYFMLSKKVDFKIIFTIGFTLLSGCMLYFSTIFTPDTRVRMVIPGLFLQGFSQGILFTPIAMYMLGSVHPSISGSAAQSGTAIRFWTSTIGYSLMQNVMLHFTTKHQFFMNENLDVTNPIFQQEWNQLYNKFDSSYLANDTISLTMSSIKAKLYSQALLVSSIEIFYYLFIIGALVVCGIIFYRPFRRIIY</sequence>
<feature type="transmembrane region" description="Helical" evidence="6">
    <location>
        <begin position="16"/>
        <end position="35"/>
    </location>
</feature>
<feature type="transmembrane region" description="Helical" evidence="6">
    <location>
        <begin position="313"/>
        <end position="333"/>
    </location>
</feature>
<evidence type="ECO:0000256" key="3">
    <source>
        <dbReference type="ARBA" id="ARBA00022692"/>
    </source>
</evidence>
<dbReference type="InterPro" id="IPR036259">
    <property type="entry name" value="MFS_trans_sf"/>
</dbReference>
<feature type="transmembrane region" description="Helical" evidence="6">
    <location>
        <begin position="412"/>
        <end position="431"/>
    </location>
</feature>
<proteinExistence type="predicted"/>
<keyword evidence="3 6" id="KW-0812">Transmembrane</keyword>